<keyword evidence="2" id="KW-1185">Reference proteome</keyword>
<evidence type="ECO:0000313" key="1">
    <source>
        <dbReference type="EMBL" id="GAA3957036.1"/>
    </source>
</evidence>
<name>A0ABP7NZ71_9SPHI</name>
<evidence type="ECO:0000313" key="2">
    <source>
        <dbReference type="Proteomes" id="UP001501081"/>
    </source>
</evidence>
<comment type="caution">
    <text evidence="1">The sequence shown here is derived from an EMBL/GenBank/DDBJ whole genome shotgun (WGS) entry which is preliminary data.</text>
</comment>
<proteinExistence type="predicted"/>
<gene>
    <name evidence="1" type="ORF">GCM10022246_08640</name>
</gene>
<reference evidence="2" key="1">
    <citation type="journal article" date="2019" name="Int. J. Syst. Evol. Microbiol.">
        <title>The Global Catalogue of Microorganisms (GCM) 10K type strain sequencing project: providing services to taxonomists for standard genome sequencing and annotation.</title>
        <authorList>
            <consortium name="The Broad Institute Genomics Platform"/>
            <consortium name="The Broad Institute Genome Sequencing Center for Infectious Disease"/>
            <person name="Wu L."/>
            <person name="Ma J."/>
        </authorList>
    </citation>
    <scope>NUCLEOTIDE SEQUENCE [LARGE SCALE GENOMIC DNA]</scope>
    <source>
        <strain evidence="2">JCM 17338</strain>
    </source>
</reference>
<sequence>MEKDLKKEFSLKQAIVRYQDFIGNARQKKTLFAGMVNSFLESYKKKVLSKQLTKG</sequence>
<dbReference type="EMBL" id="BAABAK010000003">
    <property type="protein sequence ID" value="GAA3957036.1"/>
    <property type="molecule type" value="Genomic_DNA"/>
</dbReference>
<dbReference type="RefSeq" id="WP_344765258.1">
    <property type="nucleotide sequence ID" value="NZ_BAABAK010000003.1"/>
</dbReference>
<protein>
    <submittedName>
        <fullName evidence="1">Uncharacterized protein</fullName>
    </submittedName>
</protein>
<accession>A0ABP7NZ71</accession>
<organism evidence="1 2">
    <name type="scientific">Pedobacter ginsengiterrae</name>
    <dbReference type="NCBI Taxonomy" id="871696"/>
    <lineage>
        <taxon>Bacteria</taxon>
        <taxon>Pseudomonadati</taxon>
        <taxon>Bacteroidota</taxon>
        <taxon>Sphingobacteriia</taxon>
        <taxon>Sphingobacteriales</taxon>
        <taxon>Sphingobacteriaceae</taxon>
        <taxon>Pedobacter</taxon>
    </lineage>
</organism>
<dbReference type="Proteomes" id="UP001501081">
    <property type="component" value="Unassembled WGS sequence"/>
</dbReference>